<evidence type="ECO:0000313" key="3">
    <source>
        <dbReference type="EMBL" id="MFC7151397.1"/>
    </source>
</evidence>
<dbReference type="InterPro" id="IPR012854">
    <property type="entry name" value="Cu_amine_oxidase-like_N"/>
</dbReference>
<evidence type="ECO:0000259" key="2">
    <source>
        <dbReference type="Pfam" id="PF07833"/>
    </source>
</evidence>
<proteinExistence type="predicted"/>
<dbReference type="EMBL" id="JBHTAI010000016">
    <property type="protein sequence ID" value="MFC7151397.1"/>
    <property type="molecule type" value="Genomic_DNA"/>
</dbReference>
<accession>A0ABW2FGE3</accession>
<evidence type="ECO:0000256" key="1">
    <source>
        <dbReference type="SAM" id="SignalP"/>
    </source>
</evidence>
<dbReference type="InterPro" id="IPR015943">
    <property type="entry name" value="WD40/YVTN_repeat-like_dom_sf"/>
</dbReference>
<dbReference type="InterPro" id="IPR036582">
    <property type="entry name" value="Mao_N_sf"/>
</dbReference>
<feature type="signal peptide" evidence="1">
    <location>
        <begin position="1"/>
        <end position="25"/>
    </location>
</feature>
<protein>
    <submittedName>
        <fullName evidence="3">Copper amine oxidase N-terminal domain-containing protein</fullName>
    </submittedName>
</protein>
<sequence>MKRRQLMMVFIFVLLCVSISGTVSAAASYQLTVDGQKTNLTPVVVKGSTMVPLKALLDAINFKVSYDSKAGQVTGKRGAKTISVLVRSQSVLLNGVVIPVRQKPVSIRNTVYVPVRFADEVLGAEVELNSVRKIINIRTLAMDLTVKEELPARNDHGEPITLQHRGNIKLKWWFQSESPYENYNGFMGSNETLIFQSYGGNGTMIMNLEGEVLSSKNDAPVEVTARYVKVPDGYDIWILENKKVYIWKGIPLYFGENVGPIFIAADGKPIDGIGYVDAGMDREGNLIVLTTDGLAAFDRNGKRLWVHKEWQTKDGILSAFSHFSWSINGIVSDHSNNLYIQLDGGHVVLDAQGKTVLVEQGFFMPEILEDDTLLYNQSSYRLEDGKIKRIAAPYGDDGFGQYIVSQNHIGQENWVKRMNETGDKALWTYQLSNAKQRKGYSLMGHAVDGGDNVYVLDTGGGVHSLNRDGALRFALDIDNNTISWAEIIPISASELVVVDDNLIMFFEIQNE</sequence>
<dbReference type="Pfam" id="PF07833">
    <property type="entry name" value="Cu_amine_oxidN1"/>
    <property type="match status" value="1"/>
</dbReference>
<organism evidence="3 4">
    <name type="scientific">Cohnella cellulosilytica</name>
    <dbReference type="NCBI Taxonomy" id="986710"/>
    <lineage>
        <taxon>Bacteria</taxon>
        <taxon>Bacillati</taxon>
        <taxon>Bacillota</taxon>
        <taxon>Bacilli</taxon>
        <taxon>Bacillales</taxon>
        <taxon>Paenibacillaceae</taxon>
        <taxon>Cohnella</taxon>
    </lineage>
</organism>
<keyword evidence="4" id="KW-1185">Reference proteome</keyword>
<reference evidence="4" key="1">
    <citation type="journal article" date="2019" name="Int. J. Syst. Evol. Microbiol.">
        <title>The Global Catalogue of Microorganisms (GCM) 10K type strain sequencing project: providing services to taxonomists for standard genome sequencing and annotation.</title>
        <authorList>
            <consortium name="The Broad Institute Genomics Platform"/>
            <consortium name="The Broad Institute Genome Sequencing Center for Infectious Disease"/>
            <person name="Wu L."/>
            <person name="Ma J."/>
        </authorList>
    </citation>
    <scope>NUCLEOTIDE SEQUENCE [LARGE SCALE GENOMIC DNA]</scope>
    <source>
        <strain evidence="4">KCTC 12907</strain>
    </source>
</reference>
<feature type="domain" description="Copper amine oxidase-like N-terminal" evidence="2">
    <location>
        <begin position="33"/>
        <end position="133"/>
    </location>
</feature>
<dbReference type="Gene3D" id="3.30.457.10">
    <property type="entry name" value="Copper amine oxidase-like, N-terminal domain"/>
    <property type="match status" value="1"/>
</dbReference>
<feature type="chain" id="PRO_5045299596" evidence="1">
    <location>
        <begin position="26"/>
        <end position="511"/>
    </location>
</feature>
<dbReference type="Proteomes" id="UP001596378">
    <property type="component" value="Unassembled WGS sequence"/>
</dbReference>
<gene>
    <name evidence="3" type="ORF">ACFQMJ_22905</name>
</gene>
<dbReference type="SUPFAM" id="SSF63829">
    <property type="entry name" value="Calcium-dependent phosphotriesterase"/>
    <property type="match status" value="1"/>
</dbReference>
<name>A0ABW2FGE3_9BACL</name>
<evidence type="ECO:0000313" key="4">
    <source>
        <dbReference type="Proteomes" id="UP001596378"/>
    </source>
</evidence>
<dbReference type="SUPFAM" id="SSF55383">
    <property type="entry name" value="Copper amine oxidase, domain N"/>
    <property type="match status" value="1"/>
</dbReference>
<comment type="caution">
    <text evidence="3">The sequence shown here is derived from an EMBL/GenBank/DDBJ whole genome shotgun (WGS) entry which is preliminary data.</text>
</comment>
<dbReference type="Gene3D" id="2.130.10.10">
    <property type="entry name" value="YVTN repeat-like/Quinoprotein amine dehydrogenase"/>
    <property type="match status" value="1"/>
</dbReference>
<keyword evidence="1" id="KW-0732">Signal</keyword>
<dbReference type="RefSeq" id="WP_378044945.1">
    <property type="nucleotide sequence ID" value="NZ_JBHMDN010000006.1"/>
</dbReference>